<dbReference type="OrthoDB" id="2515364at2759"/>
<dbReference type="AlphaFoldDB" id="A0A9Q3EFH9"/>
<dbReference type="Proteomes" id="UP000765509">
    <property type="component" value="Unassembled WGS sequence"/>
</dbReference>
<comment type="caution">
    <text evidence="1">The sequence shown here is derived from an EMBL/GenBank/DDBJ whole genome shotgun (WGS) entry which is preliminary data.</text>
</comment>
<protein>
    <submittedName>
        <fullName evidence="1">Uncharacterized protein</fullName>
    </submittedName>
</protein>
<accession>A0A9Q3EFH9</accession>
<name>A0A9Q3EFH9_9BASI</name>
<organism evidence="1 2">
    <name type="scientific">Austropuccinia psidii MF-1</name>
    <dbReference type="NCBI Taxonomy" id="1389203"/>
    <lineage>
        <taxon>Eukaryota</taxon>
        <taxon>Fungi</taxon>
        <taxon>Dikarya</taxon>
        <taxon>Basidiomycota</taxon>
        <taxon>Pucciniomycotina</taxon>
        <taxon>Pucciniomycetes</taxon>
        <taxon>Pucciniales</taxon>
        <taxon>Sphaerophragmiaceae</taxon>
        <taxon>Austropuccinia</taxon>
    </lineage>
</organism>
<sequence>MLDKARNHEVRCMEDSFAYVKDKWDQSHATSAFKVGDLVLVSATNFNKIKGSFSGPFAFKALHGNNAIEVELSEELSNKHPTFPVRVSENEWLAEKDIPEATKILRRFRHTRNYNMTK</sequence>
<gene>
    <name evidence="1" type="ORF">O181_059843</name>
</gene>
<evidence type="ECO:0000313" key="2">
    <source>
        <dbReference type="Proteomes" id="UP000765509"/>
    </source>
</evidence>
<dbReference type="EMBL" id="AVOT02027854">
    <property type="protein sequence ID" value="MBW0520128.1"/>
    <property type="molecule type" value="Genomic_DNA"/>
</dbReference>
<reference evidence="1" key="1">
    <citation type="submission" date="2021-03" db="EMBL/GenBank/DDBJ databases">
        <title>Draft genome sequence of rust myrtle Austropuccinia psidii MF-1, a brazilian biotype.</title>
        <authorList>
            <person name="Quecine M.C."/>
            <person name="Pachon D.M.R."/>
            <person name="Bonatelli M.L."/>
            <person name="Correr F.H."/>
            <person name="Franceschini L.M."/>
            <person name="Leite T.F."/>
            <person name="Margarido G.R.A."/>
            <person name="Almeida C.A."/>
            <person name="Ferrarezi J.A."/>
            <person name="Labate C.A."/>
        </authorList>
    </citation>
    <scope>NUCLEOTIDE SEQUENCE</scope>
    <source>
        <strain evidence="1">MF-1</strain>
    </source>
</reference>
<proteinExistence type="predicted"/>
<keyword evidence="2" id="KW-1185">Reference proteome</keyword>
<evidence type="ECO:0000313" key="1">
    <source>
        <dbReference type="EMBL" id="MBW0520128.1"/>
    </source>
</evidence>